<keyword evidence="1" id="KW-0677">Repeat</keyword>
<dbReference type="VEuPathDB" id="FungiDB:ACJ73_04470"/>
<dbReference type="PANTHER" id="PTHR15704">
    <property type="entry name" value="SUPERKILLER 3 PROTEIN-RELATED"/>
    <property type="match status" value="1"/>
</dbReference>
<dbReference type="InterPro" id="IPR019734">
    <property type="entry name" value="TPR_rpt"/>
</dbReference>
<feature type="repeat" description="TPR" evidence="3">
    <location>
        <begin position="1186"/>
        <end position="1219"/>
    </location>
</feature>
<dbReference type="STRING" id="1658174.A0A1J9R845"/>
<dbReference type="PANTHER" id="PTHR15704:SF7">
    <property type="entry name" value="SUPERKILLER COMPLEX PROTEIN 3"/>
    <property type="match status" value="1"/>
</dbReference>
<evidence type="ECO:0008006" key="7">
    <source>
        <dbReference type="Google" id="ProtNLM"/>
    </source>
</evidence>
<gene>
    <name evidence="5" type="ORF">ACJ73_04470</name>
</gene>
<dbReference type="GO" id="GO:0055087">
    <property type="term" value="C:Ski complex"/>
    <property type="evidence" value="ECO:0007669"/>
    <property type="project" value="InterPro"/>
</dbReference>
<dbReference type="InterPro" id="IPR039226">
    <property type="entry name" value="Ski3/TTC37"/>
</dbReference>
<dbReference type="SMART" id="SM00028">
    <property type="entry name" value="TPR"/>
    <property type="match status" value="11"/>
</dbReference>
<proteinExistence type="predicted"/>
<feature type="region of interest" description="Disordered" evidence="4">
    <location>
        <begin position="318"/>
        <end position="345"/>
    </location>
</feature>
<protein>
    <recommendedName>
        <fullName evidence="7">Translation repressor/antiviral protein Ski3</fullName>
    </recommendedName>
</protein>
<evidence type="ECO:0000313" key="5">
    <source>
        <dbReference type="EMBL" id="OJD24172.1"/>
    </source>
</evidence>
<keyword evidence="2 3" id="KW-0802">TPR repeat</keyword>
<dbReference type="Pfam" id="PF13432">
    <property type="entry name" value="TPR_16"/>
    <property type="match status" value="2"/>
</dbReference>
<accession>A0A1J9R845</accession>
<reference evidence="5 6" key="1">
    <citation type="submission" date="2015-08" db="EMBL/GenBank/DDBJ databases">
        <title>Emmonsia species relationships and genome sequence.</title>
        <authorList>
            <person name="Cuomo C.A."/>
            <person name="Schwartz I.S."/>
            <person name="Kenyon C."/>
            <person name="De Hoog G.S."/>
            <person name="Govender N.P."/>
            <person name="Botha A."/>
            <person name="Moreno L."/>
            <person name="De Vries M."/>
            <person name="Munoz J.F."/>
            <person name="Stielow J.B."/>
        </authorList>
    </citation>
    <scope>NUCLEOTIDE SEQUENCE [LARGE SCALE GENOMIC DNA]</scope>
    <source>
        <strain evidence="5 6">EI222</strain>
    </source>
</reference>
<dbReference type="Pfam" id="PF18833">
    <property type="entry name" value="TPR_22"/>
    <property type="match status" value="1"/>
</dbReference>
<feature type="repeat" description="TPR" evidence="3">
    <location>
        <begin position="643"/>
        <end position="676"/>
    </location>
</feature>
<dbReference type="InterPro" id="IPR011990">
    <property type="entry name" value="TPR-like_helical_dom_sf"/>
</dbReference>
<feature type="repeat" description="TPR" evidence="3">
    <location>
        <begin position="719"/>
        <end position="752"/>
    </location>
</feature>
<name>A0A1J9R845_9EURO</name>
<dbReference type="OrthoDB" id="421075at2759"/>
<dbReference type="InterPro" id="IPR040962">
    <property type="entry name" value="TPR_22"/>
</dbReference>
<evidence type="ECO:0000313" key="6">
    <source>
        <dbReference type="Proteomes" id="UP000242791"/>
    </source>
</evidence>
<sequence>MSAKGALKSIRASLDSEDFEQAAGKANELCDKDPQNYHAHVFLGLALDKLNNFEGAEASYLAATAIKDDDRIAWQGLLTLYEKKDGKYLDQYRKAVTRLCQILAAADDKTRCQSAVQKYAALARKHGSKAQYKQALELQLPSSFLYDILEGTVPHPAHTYLRIIEICEAEEKEFINREIGERRTRLGARIDQVTLEVRLEAFQRSNLDSLYCEMINWSNDDEVRRYYEERLIQRAYDFLQVLPAARKNPKREEVLRLAREMVIIKHPFLLAWKIVLEWQDADDLSEMDLNLLNDFIELFADEGLSKVLKGFLRSDISPFPKEPESDEPKEDDADKEPSEVNHPINPEDSLLLMAEGLEQSPDSILAHRIMGQLYLSLDEFETAVRVARKGIELIMERKRFTGLKLRNVTDAVNITLATALITYQSPKNHPEAMQIFEEILNRRPKSTSCLLGIGLILEEDQDYVTAVDFLEQALERDPTNLKIRSELFWCKAHDGELQLGLNGLQETLDMMESSRKQNQDLRAEILYRIGYCQWELDPSPVARKDRTKAYASFLGSIQSNTNYAPAYSSLGVYYEDYKRDRKRARRCFHKAFEISPAEVDSAERLARDFANQGVWDIVEAISQRVVDSGRAKPAPGSKRQGYSWPYAALGVVEISRQQYAKSIVAFQSALRISPLHYQSWVGLAESYHNSGRYIAATKAFEHAETLETSLPVSEREQTWFAKYMLANVKRELGEYEDAITRYEAVLNLKPDELGVSIALLQTLTENAWKCVTSGLFGEAAECARKAIENGISIAQFHPDVFNLWKSIGDAFSIFSWIRGKASFMPITEYKKLIESQTDMGCFEFLADEDGVRTDFVSLLTKSDSEEVLSPNVCMHAAILAHKRAVSISANDKHAQAISWYNLGWAEYRAYTCLEDGAKSKRNKPFLKAAMRCFKRAIELEAGNSEFWNALGVVTTSLSPKVAQHSFVRSLHLNERSPQVWTNLGVLYILHNDHELANEAFTRAQSTDPDFAHAWLGQGLLALLFGDVKEARELFTHAFELGNSALTFPKRQYAVSVFDHLISNSMTHVDIQQLIQPLFALHQLHTQSPSDLPLQHLSALLAERMGSFAGSNSSLENVCSGMEAEYESSESASSLARFAQAKSDAARVHLAQLEYDAAVDSAETALSLSSEGGIEEFDFVVNQKIRLSSHLAAGLAYYYLKDMDKAIDMFRDALQEADSSPDVVCLLAQVLWAKGGEEEREAARVQLLDCIEKHPTHVGAVTLLGVIALLDADEDSIEAVESDLQEMRTSDDVGIHDRMKATKLLASIAKLGYVKNPGVSQELRQRQEANTSIMLAPYQPQGWATLAATSSEPYPVKMALQTALQNIPPKGTLDAAELAKYYTLTGRREAAARAIMIAPWVPDGWSELSHCISAEQLGGIVI</sequence>
<organism evidence="5 6">
    <name type="scientific">Blastomyces percursus</name>
    <dbReference type="NCBI Taxonomy" id="1658174"/>
    <lineage>
        <taxon>Eukaryota</taxon>
        <taxon>Fungi</taxon>
        <taxon>Dikarya</taxon>
        <taxon>Ascomycota</taxon>
        <taxon>Pezizomycotina</taxon>
        <taxon>Eurotiomycetes</taxon>
        <taxon>Eurotiomycetidae</taxon>
        <taxon>Onygenales</taxon>
        <taxon>Ajellomycetaceae</taxon>
        <taxon>Blastomyces</taxon>
    </lineage>
</organism>
<feature type="repeat" description="TPR" evidence="3">
    <location>
        <begin position="447"/>
        <end position="480"/>
    </location>
</feature>
<keyword evidence="6" id="KW-1185">Reference proteome</keyword>
<dbReference type="Pfam" id="PF13181">
    <property type="entry name" value="TPR_8"/>
    <property type="match status" value="2"/>
</dbReference>
<feature type="compositionally biased region" description="Acidic residues" evidence="4">
    <location>
        <begin position="324"/>
        <end position="334"/>
    </location>
</feature>
<feature type="repeat" description="TPR" evidence="3">
    <location>
        <begin position="977"/>
        <end position="1010"/>
    </location>
</feature>
<dbReference type="Gene3D" id="1.25.40.10">
    <property type="entry name" value="Tetratricopeptide repeat domain"/>
    <property type="match status" value="5"/>
</dbReference>
<evidence type="ECO:0000256" key="2">
    <source>
        <dbReference type="ARBA" id="ARBA00022803"/>
    </source>
</evidence>
<evidence type="ECO:0000256" key="4">
    <source>
        <dbReference type="SAM" id="MobiDB-lite"/>
    </source>
</evidence>
<comment type="caution">
    <text evidence="5">The sequence shown here is derived from an EMBL/GenBank/DDBJ whole genome shotgun (WGS) entry which is preliminary data.</text>
</comment>
<evidence type="ECO:0000256" key="3">
    <source>
        <dbReference type="PROSITE-ProRule" id="PRU00339"/>
    </source>
</evidence>
<dbReference type="Proteomes" id="UP000242791">
    <property type="component" value="Unassembled WGS sequence"/>
</dbReference>
<dbReference type="EMBL" id="LGTZ01000620">
    <property type="protein sequence ID" value="OJD24172.1"/>
    <property type="molecule type" value="Genomic_DNA"/>
</dbReference>
<dbReference type="GO" id="GO:0006401">
    <property type="term" value="P:RNA catabolic process"/>
    <property type="evidence" value="ECO:0007669"/>
    <property type="project" value="InterPro"/>
</dbReference>
<evidence type="ECO:0000256" key="1">
    <source>
        <dbReference type="ARBA" id="ARBA00022737"/>
    </source>
</evidence>
<dbReference type="SUPFAM" id="SSF48452">
    <property type="entry name" value="TPR-like"/>
    <property type="match status" value="3"/>
</dbReference>
<dbReference type="PROSITE" id="PS50005">
    <property type="entry name" value="TPR"/>
    <property type="match status" value="5"/>
</dbReference>